<comment type="function">
    <text evidence="8">Catalyzes the stereoinversion of LL-2,6-diaminopimelate (L,L-DAP) to meso-diaminopimelate (meso-DAP), a precursor of L-lysine and an essential component of the bacterial peptidoglycan.</text>
</comment>
<dbReference type="HAMAP" id="MF_00197">
    <property type="entry name" value="DAP_epimerase"/>
    <property type="match status" value="1"/>
</dbReference>
<evidence type="ECO:0000256" key="2">
    <source>
        <dbReference type="ARBA" id="ARBA00010219"/>
    </source>
</evidence>
<proteinExistence type="inferred from homology"/>
<feature type="active site" evidence="9">
    <location>
        <position position="81"/>
    </location>
</feature>
<protein>
    <recommendedName>
        <fullName evidence="3 8">Diaminopimelate epimerase</fullName>
        <shortName evidence="8">DAP epimerase</shortName>
        <ecNumber evidence="3 8">5.1.1.7</ecNumber>
    </recommendedName>
    <alternativeName>
        <fullName evidence="8">PLP-independent amino acid racemase</fullName>
    </alternativeName>
</protein>
<accession>A0ABY8WCX1</accession>
<dbReference type="InterPro" id="IPR001653">
    <property type="entry name" value="DAP_epimerase_DapF"/>
</dbReference>
<evidence type="ECO:0000256" key="5">
    <source>
        <dbReference type="ARBA" id="ARBA00023154"/>
    </source>
</evidence>
<evidence type="ECO:0000256" key="1">
    <source>
        <dbReference type="ARBA" id="ARBA00005196"/>
    </source>
</evidence>
<feature type="binding site" evidence="8">
    <location>
        <begin position="82"/>
        <end position="83"/>
    </location>
    <ligand>
        <name>substrate</name>
    </ligand>
</feature>
<feature type="binding site" evidence="8">
    <location>
        <begin position="221"/>
        <end position="222"/>
    </location>
    <ligand>
        <name>substrate</name>
    </ligand>
</feature>
<dbReference type="PANTHER" id="PTHR31689">
    <property type="entry name" value="DIAMINOPIMELATE EPIMERASE, CHLOROPLASTIC"/>
    <property type="match status" value="1"/>
</dbReference>
<reference evidence="10 11" key="1">
    <citation type="submission" date="2023-06" db="EMBL/GenBank/DDBJ databases">
        <authorList>
            <person name="Yushchuk O."/>
            <person name="Binda E."/>
            <person name="Ruckert-Reed C."/>
            <person name="Fedorenko V."/>
            <person name="Kalinowski J."/>
            <person name="Marinelli F."/>
        </authorList>
    </citation>
    <scope>NUCLEOTIDE SEQUENCE [LARGE SCALE GENOMIC DNA]</scope>
    <source>
        <strain evidence="10 11">NRRL 3884</strain>
    </source>
</reference>
<evidence type="ECO:0000313" key="10">
    <source>
        <dbReference type="EMBL" id="WIM95347.1"/>
    </source>
</evidence>
<feature type="binding site" evidence="8">
    <location>
        <begin position="211"/>
        <end position="212"/>
    </location>
    <ligand>
        <name>substrate</name>
    </ligand>
</feature>
<dbReference type="NCBIfam" id="TIGR00652">
    <property type="entry name" value="DapF"/>
    <property type="match status" value="1"/>
</dbReference>
<feature type="binding site" evidence="8">
    <location>
        <position position="154"/>
    </location>
    <ligand>
        <name>substrate</name>
    </ligand>
</feature>
<dbReference type="EMBL" id="CP126980">
    <property type="protein sequence ID" value="WIM95347.1"/>
    <property type="molecule type" value="Genomic_DNA"/>
</dbReference>
<evidence type="ECO:0000256" key="8">
    <source>
        <dbReference type="HAMAP-Rule" id="MF_00197"/>
    </source>
</evidence>
<feature type="active site" description="Proton donor" evidence="8">
    <location>
        <position position="81"/>
    </location>
</feature>
<name>A0ABY8WCX1_9ACTN</name>
<organism evidence="10 11">
    <name type="scientific">Actinoplanes oblitus</name>
    <dbReference type="NCBI Taxonomy" id="3040509"/>
    <lineage>
        <taxon>Bacteria</taxon>
        <taxon>Bacillati</taxon>
        <taxon>Actinomycetota</taxon>
        <taxon>Actinomycetes</taxon>
        <taxon>Micromonosporales</taxon>
        <taxon>Micromonosporaceae</taxon>
        <taxon>Actinoplanes</taxon>
    </lineage>
</organism>
<evidence type="ECO:0000313" key="11">
    <source>
        <dbReference type="Proteomes" id="UP001240150"/>
    </source>
</evidence>
<comment type="subcellular location">
    <subcellularLocation>
        <location evidence="8">Cytoplasm</location>
    </subcellularLocation>
</comment>
<dbReference type="RefSeq" id="WP_284916652.1">
    <property type="nucleotide sequence ID" value="NZ_CP126980.1"/>
</dbReference>
<evidence type="ECO:0000256" key="4">
    <source>
        <dbReference type="ARBA" id="ARBA00022605"/>
    </source>
</evidence>
<keyword evidence="8" id="KW-0963">Cytoplasm</keyword>
<evidence type="ECO:0000256" key="9">
    <source>
        <dbReference type="PROSITE-ProRule" id="PRU10125"/>
    </source>
</evidence>
<dbReference type="InterPro" id="IPR018510">
    <property type="entry name" value="DAP_epimerase_AS"/>
</dbReference>
<dbReference type="EC" id="5.1.1.7" evidence="3 8"/>
<dbReference type="PROSITE" id="PS01326">
    <property type="entry name" value="DAP_EPIMERASE"/>
    <property type="match status" value="1"/>
</dbReference>
<evidence type="ECO:0000256" key="3">
    <source>
        <dbReference type="ARBA" id="ARBA00013080"/>
    </source>
</evidence>
<feature type="binding site" evidence="8">
    <location>
        <position position="11"/>
    </location>
    <ligand>
        <name>substrate</name>
    </ligand>
</feature>
<keyword evidence="4 8" id="KW-0028">Amino-acid biosynthesis</keyword>
<dbReference type="PANTHER" id="PTHR31689:SF0">
    <property type="entry name" value="DIAMINOPIMELATE EPIMERASE"/>
    <property type="match status" value="1"/>
</dbReference>
<evidence type="ECO:0000256" key="6">
    <source>
        <dbReference type="ARBA" id="ARBA00023235"/>
    </source>
</evidence>
<comment type="pathway">
    <text evidence="1 8">Amino-acid biosynthesis; L-lysine biosynthesis via DAP pathway; DL-2,6-diaminopimelate from LL-2,6-diaminopimelate: step 1/1.</text>
</comment>
<dbReference type="GO" id="GO:0008837">
    <property type="term" value="F:diaminopimelate epimerase activity"/>
    <property type="evidence" value="ECO:0007669"/>
    <property type="project" value="UniProtKB-EC"/>
</dbReference>
<feature type="binding site" evidence="8">
    <location>
        <position position="72"/>
    </location>
    <ligand>
        <name>substrate</name>
    </ligand>
</feature>
<sequence>MFFTKGHGTANDFVILPDFDGELELTPALVAALCDRRRGIGGDGVLRVVRAAKHPAAAGHATEAEWFMDYWNSDGSIAEMCGNGVRVFARYLVERGLATADPAGLPVATRAGVMVAVVGTDTISVRMSTPRVYAASTATVGALTVPGIAVDCGNPHLVCGLHDGVELGGLDLTVAPMVDGSLFAAGVNVEFVEAAEAVAGADRHVRMRVHERGSGETMSCGTGALAVGAVALREAGLERGSVAVDVLGGRLVITCDERGAWWLAGPAVLVASGEVDPAVCAASPAAPGTALGTAPGAAVGTAPGTAGAGRAVAG</sequence>
<dbReference type="SUPFAM" id="SSF54506">
    <property type="entry name" value="Diaminopimelate epimerase-like"/>
    <property type="match status" value="2"/>
</dbReference>
<keyword evidence="11" id="KW-1185">Reference proteome</keyword>
<comment type="similarity">
    <text evidence="2 8">Belongs to the diaminopimelate epimerase family.</text>
</comment>
<keyword evidence="6 8" id="KW-0413">Isomerase</keyword>
<comment type="catalytic activity">
    <reaction evidence="7 8">
        <text>(2S,6S)-2,6-diaminopimelate = meso-2,6-diaminopimelate</text>
        <dbReference type="Rhea" id="RHEA:15393"/>
        <dbReference type="ChEBI" id="CHEBI:57609"/>
        <dbReference type="ChEBI" id="CHEBI:57791"/>
        <dbReference type="EC" id="5.1.1.7"/>
    </reaction>
</comment>
<evidence type="ECO:0000256" key="7">
    <source>
        <dbReference type="ARBA" id="ARBA00051712"/>
    </source>
</evidence>
<feature type="binding site" evidence="8">
    <location>
        <position position="188"/>
    </location>
    <ligand>
        <name>substrate</name>
    </ligand>
</feature>
<comment type="caution">
    <text evidence="8">Lacks conserved residue(s) required for the propagation of feature annotation.</text>
</comment>
<feature type="active site" description="Proton acceptor" evidence="8">
    <location>
        <position position="220"/>
    </location>
</feature>
<keyword evidence="5 8" id="KW-0457">Lysine biosynthesis</keyword>
<dbReference type="Pfam" id="PF01678">
    <property type="entry name" value="DAP_epimerase"/>
    <property type="match status" value="2"/>
</dbReference>
<comment type="subunit">
    <text evidence="8">Homodimer.</text>
</comment>
<dbReference type="Proteomes" id="UP001240150">
    <property type="component" value="Chromosome"/>
</dbReference>
<dbReference type="Gene3D" id="3.10.310.10">
    <property type="entry name" value="Diaminopimelate Epimerase, Chain A, domain 1"/>
    <property type="match status" value="2"/>
</dbReference>
<feature type="site" description="Could be important to modulate the pK values of the two catalytic cysteine residues" evidence="8">
    <location>
        <position position="156"/>
    </location>
</feature>
<gene>
    <name evidence="8 10" type="primary">dapF</name>
    <name evidence="10" type="ORF">ACTOB_007443</name>
</gene>
<feature type="site" description="Could be important to modulate the pK values of the two catalytic cysteine residues" evidence="8">
    <location>
        <position position="211"/>
    </location>
</feature>